<dbReference type="Proteomes" id="UP000828251">
    <property type="component" value="Unassembled WGS sequence"/>
</dbReference>
<name>A0A9D3W8H4_9ROSI</name>
<dbReference type="AlphaFoldDB" id="A0A9D3W8H4"/>
<evidence type="ECO:0000313" key="2">
    <source>
        <dbReference type="Proteomes" id="UP000828251"/>
    </source>
</evidence>
<keyword evidence="2" id="KW-1185">Reference proteome</keyword>
<sequence length="95" mass="10642">METPLLFLTNLLVMRHFVFMRYHFNATSGMWVKSDHLVENKDEDIEGAFEDILTPEHVPSLEQAPSPASSSLTTQPSSKINGAILDAIHFLSNDV</sequence>
<protein>
    <submittedName>
        <fullName evidence="1">Uncharacterized protein</fullName>
    </submittedName>
</protein>
<accession>A0A9D3W8H4</accession>
<gene>
    <name evidence="1" type="ORF">J1N35_008255</name>
</gene>
<evidence type="ECO:0000313" key="1">
    <source>
        <dbReference type="EMBL" id="KAH1114877.1"/>
    </source>
</evidence>
<dbReference type="EMBL" id="JAIQCV010000003">
    <property type="protein sequence ID" value="KAH1114877.1"/>
    <property type="molecule type" value="Genomic_DNA"/>
</dbReference>
<reference evidence="1 2" key="1">
    <citation type="journal article" date="2021" name="Plant Biotechnol. J.">
        <title>Multi-omics assisted identification of the key and species-specific regulatory components of drought-tolerant mechanisms in Gossypium stocksii.</title>
        <authorList>
            <person name="Yu D."/>
            <person name="Ke L."/>
            <person name="Zhang D."/>
            <person name="Wu Y."/>
            <person name="Sun Y."/>
            <person name="Mei J."/>
            <person name="Sun J."/>
            <person name="Sun Y."/>
        </authorList>
    </citation>
    <scope>NUCLEOTIDE SEQUENCE [LARGE SCALE GENOMIC DNA]</scope>
    <source>
        <strain evidence="2">cv. E1</strain>
        <tissue evidence="1">Leaf</tissue>
    </source>
</reference>
<organism evidence="1 2">
    <name type="scientific">Gossypium stocksii</name>
    <dbReference type="NCBI Taxonomy" id="47602"/>
    <lineage>
        <taxon>Eukaryota</taxon>
        <taxon>Viridiplantae</taxon>
        <taxon>Streptophyta</taxon>
        <taxon>Embryophyta</taxon>
        <taxon>Tracheophyta</taxon>
        <taxon>Spermatophyta</taxon>
        <taxon>Magnoliopsida</taxon>
        <taxon>eudicotyledons</taxon>
        <taxon>Gunneridae</taxon>
        <taxon>Pentapetalae</taxon>
        <taxon>rosids</taxon>
        <taxon>malvids</taxon>
        <taxon>Malvales</taxon>
        <taxon>Malvaceae</taxon>
        <taxon>Malvoideae</taxon>
        <taxon>Gossypium</taxon>
    </lineage>
</organism>
<comment type="caution">
    <text evidence="1">The sequence shown here is derived from an EMBL/GenBank/DDBJ whole genome shotgun (WGS) entry which is preliminary data.</text>
</comment>
<proteinExistence type="predicted"/>